<proteinExistence type="predicted"/>
<name>A0A5B7D3D7_PORTR</name>
<keyword evidence="2" id="KW-1185">Reference proteome</keyword>
<organism evidence="1 2">
    <name type="scientific">Portunus trituberculatus</name>
    <name type="common">Swimming crab</name>
    <name type="synonym">Neptunus trituberculatus</name>
    <dbReference type="NCBI Taxonomy" id="210409"/>
    <lineage>
        <taxon>Eukaryota</taxon>
        <taxon>Metazoa</taxon>
        <taxon>Ecdysozoa</taxon>
        <taxon>Arthropoda</taxon>
        <taxon>Crustacea</taxon>
        <taxon>Multicrustacea</taxon>
        <taxon>Malacostraca</taxon>
        <taxon>Eumalacostraca</taxon>
        <taxon>Eucarida</taxon>
        <taxon>Decapoda</taxon>
        <taxon>Pleocyemata</taxon>
        <taxon>Brachyura</taxon>
        <taxon>Eubrachyura</taxon>
        <taxon>Portunoidea</taxon>
        <taxon>Portunidae</taxon>
        <taxon>Portuninae</taxon>
        <taxon>Portunus</taxon>
    </lineage>
</organism>
<evidence type="ECO:0000313" key="2">
    <source>
        <dbReference type="Proteomes" id="UP000324222"/>
    </source>
</evidence>
<sequence>MVFTTVSPYNKLEVSPIYHQNHRNALKNTSIFNWSLQKTVTPSPLTTTTFHGHRVN</sequence>
<dbReference type="Proteomes" id="UP000324222">
    <property type="component" value="Unassembled WGS sequence"/>
</dbReference>
<gene>
    <name evidence="1" type="ORF">E2C01_009381</name>
</gene>
<protein>
    <submittedName>
        <fullName evidence="1">Uncharacterized protein</fullName>
    </submittedName>
</protein>
<reference evidence="1 2" key="1">
    <citation type="submission" date="2019-05" db="EMBL/GenBank/DDBJ databases">
        <title>Another draft genome of Portunus trituberculatus and its Hox gene families provides insights of decapod evolution.</title>
        <authorList>
            <person name="Jeong J.-H."/>
            <person name="Song I."/>
            <person name="Kim S."/>
            <person name="Choi T."/>
            <person name="Kim D."/>
            <person name="Ryu S."/>
            <person name="Kim W."/>
        </authorList>
    </citation>
    <scope>NUCLEOTIDE SEQUENCE [LARGE SCALE GENOMIC DNA]</scope>
    <source>
        <tissue evidence="1">Muscle</tissue>
    </source>
</reference>
<evidence type="ECO:0000313" key="1">
    <source>
        <dbReference type="EMBL" id="MPC16552.1"/>
    </source>
</evidence>
<dbReference type="AlphaFoldDB" id="A0A5B7D3D7"/>
<accession>A0A5B7D3D7</accession>
<dbReference type="EMBL" id="VSRR010000515">
    <property type="protein sequence ID" value="MPC16552.1"/>
    <property type="molecule type" value="Genomic_DNA"/>
</dbReference>
<comment type="caution">
    <text evidence="1">The sequence shown here is derived from an EMBL/GenBank/DDBJ whole genome shotgun (WGS) entry which is preliminary data.</text>
</comment>